<dbReference type="SFLD" id="SFLDS00003">
    <property type="entry name" value="Haloacid_Dehalogenase"/>
    <property type="match status" value="1"/>
</dbReference>
<dbReference type="CDD" id="cd07516">
    <property type="entry name" value="HAD_Pase"/>
    <property type="match status" value="1"/>
</dbReference>
<keyword evidence="2" id="KW-1185">Reference proteome</keyword>
<proteinExistence type="predicted"/>
<dbReference type="GO" id="GO:0005829">
    <property type="term" value="C:cytosol"/>
    <property type="evidence" value="ECO:0007669"/>
    <property type="project" value="TreeGrafter"/>
</dbReference>
<dbReference type="NCBIfam" id="TIGR00099">
    <property type="entry name" value="Cof-subfamily"/>
    <property type="match status" value="1"/>
</dbReference>
<dbReference type="InterPro" id="IPR006379">
    <property type="entry name" value="HAD-SF_hydro_IIB"/>
</dbReference>
<dbReference type="Gene3D" id="3.40.50.1000">
    <property type="entry name" value="HAD superfamily/HAD-like"/>
    <property type="match status" value="1"/>
</dbReference>
<comment type="caution">
    <text evidence="1">The sequence shown here is derived from an EMBL/GenBank/DDBJ whole genome shotgun (WGS) entry which is preliminary data.</text>
</comment>
<dbReference type="NCBIfam" id="TIGR01484">
    <property type="entry name" value="HAD-SF-IIB"/>
    <property type="match status" value="1"/>
</dbReference>
<dbReference type="InterPro" id="IPR036412">
    <property type="entry name" value="HAD-like_sf"/>
</dbReference>
<organism evidence="1 2">
    <name type="scientific">Cohnella phaseoli</name>
    <dbReference type="NCBI Taxonomy" id="456490"/>
    <lineage>
        <taxon>Bacteria</taxon>
        <taxon>Bacillati</taxon>
        <taxon>Bacillota</taxon>
        <taxon>Bacilli</taxon>
        <taxon>Bacillales</taxon>
        <taxon>Paenibacillaceae</taxon>
        <taxon>Cohnella</taxon>
    </lineage>
</organism>
<dbReference type="Gene3D" id="3.30.1240.10">
    <property type="match status" value="1"/>
</dbReference>
<dbReference type="PANTHER" id="PTHR10000:SF8">
    <property type="entry name" value="HAD SUPERFAMILY HYDROLASE-LIKE, TYPE 3"/>
    <property type="match status" value="1"/>
</dbReference>
<dbReference type="PANTHER" id="PTHR10000">
    <property type="entry name" value="PHOSPHOSERINE PHOSPHATASE"/>
    <property type="match status" value="1"/>
</dbReference>
<dbReference type="SUPFAM" id="SSF56784">
    <property type="entry name" value="HAD-like"/>
    <property type="match status" value="1"/>
</dbReference>
<dbReference type="AlphaFoldDB" id="A0A3D9HQF4"/>
<dbReference type="RefSeq" id="WP_116065934.1">
    <property type="nucleotide sequence ID" value="NZ_QRDZ01000065.1"/>
</dbReference>
<gene>
    <name evidence="1" type="ORF">DFP98_1653</name>
</gene>
<dbReference type="Proteomes" id="UP000256977">
    <property type="component" value="Unassembled WGS sequence"/>
</dbReference>
<dbReference type="GO" id="GO:0000287">
    <property type="term" value="F:magnesium ion binding"/>
    <property type="evidence" value="ECO:0007669"/>
    <property type="project" value="TreeGrafter"/>
</dbReference>
<accession>A0A3D9HQF4</accession>
<sequence>MSLRHRLLALDMDGTLLDADKRITDEVRRALAAYLGQGGLLTIASGRFPASVWLHGRELNMNVPLIALNGAVVLDEQSGEQLQGMAMAADSLLPLIRLARERGAYIHLYGYNELYVERLNEMNARWPLANVVVLPDRELTESNYREQANLIRVIPVGDLATFVGSVLKPVYKATVISDQPGLIDRLTEELAEWNVFTLTRTGKRRFDVNAHSVSKRTALERLCQERGIKTKEVAAVGDYDNDIDMLQWAGLGIAMGNAEERVKQAARVVTDTNRENGVASAVWHHLINQ</sequence>
<name>A0A3D9HQF4_9BACL</name>
<evidence type="ECO:0000313" key="2">
    <source>
        <dbReference type="Proteomes" id="UP000256977"/>
    </source>
</evidence>
<evidence type="ECO:0000313" key="1">
    <source>
        <dbReference type="EMBL" id="RED51698.1"/>
    </source>
</evidence>
<dbReference type="SFLD" id="SFLDG01140">
    <property type="entry name" value="C2.B:_Phosphomannomutase_and_P"/>
    <property type="match status" value="1"/>
</dbReference>
<dbReference type="EMBL" id="QRDZ01000065">
    <property type="protein sequence ID" value="RED51698.1"/>
    <property type="molecule type" value="Genomic_DNA"/>
</dbReference>
<dbReference type="InterPro" id="IPR000150">
    <property type="entry name" value="Cof"/>
</dbReference>
<dbReference type="OrthoDB" id="9806027at2"/>
<reference evidence="1 2" key="1">
    <citation type="submission" date="2018-07" db="EMBL/GenBank/DDBJ databases">
        <title>Genomic Encyclopedia of Type Strains, Phase III (KMG-III): the genomes of soil and plant-associated and newly described type strains.</title>
        <authorList>
            <person name="Whitman W."/>
        </authorList>
    </citation>
    <scope>NUCLEOTIDE SEQUENCE [LARGE SCALE GENOMIC DNA]</scope>
    <source>
        <strain evidence="1 2">CECT 7287</strain>
    </source>
</reference>
<protein>
    <recommendedName>
        <fullName evidence="3">Cof subfamily protein (Haloacid dehalogenase superfamily)/HAD superfamily hydrolase (TIGR01484 family)</fullName>
    </recommendedName>
</protein>
<dbReference type="Pfam" id="PF08282">
    <property type="entry name" value="Hydrolase_3"/>
    <property type="match status" value="1"/>
</dbReference>
<evidence type="ECO:0008006" key="3">
    <source>
        <dbReference type="Google" id="ProtNLM"/>
    </source>
</evidence>
<dbReference type="GO" id="GO:0016791">
    <property type="term" value="F:phosphatase activity"/>
    <property type="evidence" value="ECO:0007669"/>
    <property type="project" value="TreeGrafter"/>
</dbReference>
<dbReference type="InterPro" id="IPR023214">
    <property type="entry name" value="HAD_sf"/>
</dbReference>